<dbReference type="InterPro" id="IPR011050">
    <property type="entry name" value="Pectin_lyase_fold/virulence"/>
</dbReference>
<accession>A0A7X0H8Y6</accession>
<evidence type="ECO:0008006" key="4">
    <source>
        <dbReference type="Google" id="ProtNLM"/>
    </source>
</evidence>
<evidence type="ECO:0000256" key="1">
    <source>
        <dbReference type="SAM" id="SignalP"/>
    </source>
</evidence>
<feature type="signal peptide" evidence="1">
    <location>
        <begin position="1"/>
        <end position="22"/>
    </location>
</feature>
<dbReference type="SUPFAM" id="SSF51126">
    <property type="entry name" value="Pectin lyase-like"/>
    <property type="match status" value="1"/>
</dbReference>
<comment type="caution">
    <text evidence="2">The sequence shown here is derived from an EMBL/GenBank/DDBJ whole genome shotgun (WGS) entry which is preliminary data.</text>
</comment>
<dbReference type="Proteomes" id="UP000541810">
    <property type="component" value="Unassembled WGS sequence"/>
</dbReference>
<evidence type="ECO:0000313" key="2">
    <source>
        <dbReference type="EMBL" id="MBB6431323.1"/>
    </source>
</evidence>
<reference evidence="2 3" key="1">
    <citation type="submission" date="2020-08" db="EMBL/GenBank/DDBJ databases">
        <title>Genomic Encyclopedia of Type Strains, Phase IV (KMG-IV): sequencing the most valuable type-strain genomes for metagenomic binning, comparative biology and taxonomic classification.</title>
        <authorList>
            <person name="Goeker M."/>
        </authorList>
    </citation>
    <scope>NUCLEOTIDE SEQUENCE [LARGE SCALE GENOMIC DNA]</scope>
    <source>
        <strain evidence="2 3">DSM 103725</strain>
    </source>
</reference>
<keyword evidence="3" id="KW-1185">Reference proteome</keyword>
<dbReference type="RefSeq" id="WP_184678801.1">
    <property type="nucleotide sequence ID" value="NZ_JACHGY010000001.1"/>
</dbReference>
<protein>
    <recommendedName>
        <fullName evidence="4">Right handed beta helix domain-containing protein</fullName>
    </recommendedName>
</protein>
<name>A0A7X0H8Y6_9BACT</name>
<sequence>MHKTLATLLMFALLVVTGVAQGQEITIKVTPENTVHVTQGFETEEVSNIDGLADDQGDARMTVLFPEQKPAVYELESEEDYLLITDGYLPAGGEILLQATVDHTGDPVPAFEHVIRGGDWLIDAKYMEQLPLGEVTISATLRTPGRNDAVASHPFYILEPGVIDPDSDTDWFDWEGQTPADTPFTPGEGFVEFEPAADARIYYVSATGSDSNDGLSQARPLRTAKAAYSKLRNGSSDWILFKAGEVFDGGFGTWTKSGASAEAPLHVGVYGEGDRPIIHTNGGEFWKAWGSVSNIRMEGIHAFANKRLGTSKDQLAWGEYGVFLFGKGENFFFQDCKFEGFKFNLAFQGYSEGSIRNLMVYRCIVNNAFGHWDHEVAGHSSGVFLKSVANAEFVECTFDRNGWNPQVSGANRTKFNHNMYIQYNSDNVNVRQSIITRGASHGLQLRCGGDIVENLFVRNALACFVQLDPSNIVDNVIIESDDIDDKEIRGQGITVNPTEEALVSNNIVTRKAGRAGWMTGIQTAWTSDVSKIPTYNVSIHDNIVWNWWMNEPNLPIKTREGNVTRYNNTIDGVVSETGQRVVYKDPTVGFDGYIDGGFSEFLRQAVQRRRGEWNPEVSAAAFNAYMRDGFTPAVSTAQNF</sequence>
<proteinExistence type="predicted"/>
<keyword evidence="1" id="KW-0732">Signal</keyword>
<organism evidence="2 3">
    <name type="scientific">Algisphaera agarilytica</name>
    <dbReference type="NCBI Taxonomy" id="1385975"/>
    <lineage>
        <taxon>Bacteria</taxon>
        <taxon>Pseudomonadati</taxon>
        <taxon>Planctomycetota</taxon>
        <taxon>Phycisphaerae</taxon>
        <taxon>Phycisphaerales</taxon>
        <taxon>Phycisphaeraceae</taxon>
        <taxon>Algisphaera</taxon>
    </lineage>
</organism>
<gene>
    <name evidence="2" type="ORF">HNQ40_003129</name>
</gene>
<dbReference type="AlphaFoldDB" id="A0A7X0H8Y6"/>
<evidence type="ECO:0000313" key="3">
    <source>
        <dbReference type="Proteomes" id="UP000541810"/>
    </source>
</evidence>
<dbReference type="Gene3D" id="2.160.20.10">
    <property type="entry name" value="Single-stranded right-handed beta-helix, Pectin lyase-like"/>
    <property type="match status" value="1"/>
</dbReference>
<dbReference type="EMBL" id="JACHGY010000001">
    <property type="protein sequence ID" value="MBB6431323.1"/>
    <property type="molecule type" value="Genomic_DNA"/>
</dbReference>
<feature type="chain" id="PRO_5030735675" description="Right handed beta helix domain-containing protein" evidence="1">
    <location>
        <begin position="23"/>
        <end position="640"/>
    </location>
</feature>
<dbReference type="InterPro" id="IPR012334">
    <property type="entry name" value="Pectin_lyas_fold"/>
</dbReference>